<dbReference type="RefSeq" id="XP_040689013.1">
    <property type="nucleotide sequence ID" value="XM_040837470.1"/>
</dbReference>
<name>A0A1L9RKG8_ASPWE</name>
<dbReference type="InterPro" id="IPR036423">
    <property type="entry name" value="SOD-like_Cu/Zn_dom_sf"/>
</dbReference>
<keyword evidence="1" id="KW-0732">Signal</keyword>
<evidence type="ECO:0000313" key="3">
    <source>
        <dbReference type="Proteomes" id="UP000184383"/>
    </source>
</evidence>
<evidence type="ECO:0000313" key="2">
    <source>
        <dbReference type="EMBL" id="OJJ35337.1"/>
    </source>
</evidence>
<dbReference type="OrthoDB" id="159229at2759"/>
<dbReference type="Gene3D" id="2.60.40.200">
    <property type="entry name" value="Superoxide dismutase, copper/zinc binding domain"/>
    <property type="match status" value="1"/>
</dbReference>
<keyword evidence="3" id="KW-1185">Reference proteome</keyword>
<dbReference type="EMBL" id="KV878212">
    <property type="protein sequence ID" value="OJJ35337.1"/>
    <property type="molecule type" value="Genomic_DNA"/>
</dbReference>
<evidence type="ECO:0000256" key="1">
    <source>
        <dbReference type="SAM" id="SignalP"/>
    </source>
</evidence>
<dbReference type="AlphaFoldDB" id="A0A1L9RKG8"/>
<dbReference type="STRING" id="1073089.A0A1L9RKG8"/>
<feature type="signal peptide" evidence="1">
    <location>
        <begin position="1"/>
        <end position="21"/>
    </location>
</feature>
<dbReference type="GeneID" id="63753318"/>
<sequence>MQLSLSTAVFAGLCLSLSATGLPTDKISAPIIMDNSPNVVYEATLQDTKNTTVRGWLTLWAPPSKVGVKVHADFWGLPDGEPLFYHINEHPVSKDGNCYSTGGRLDPYKRGETPGCDTSKPHTCQVGDLSGKHSPLYTGKGESYEIEYTDLFLSTDPKKLAFFGNHSVVVQYSNGTRLNCANFKLARHQSLR</sequence>
<gene>
    <name evidence="2" type="ORF">ASPWEDRAFT_506345</name>
</gene>
<feature type="chain" id="PRO_5012860656" evidence="1">
    <location>
        <begin position="22"/>
        <end position="192"/>
    </location>
</feature>
<dbReference type="SUPFAM" id="SSF49329">
    <property type="entry name" value="Cu,Zn superoxide dismutase-like"/>
    <property type="match status" value="1"/>
</dbReference>
<reference evidence="3" key="1">
    <citation type="journal article" date="2017" name="Genome Biol.">
        <title>Comparative genomics reveals high biological diversity and specific adaptations in the industrially and medically important fungal genus Aspergillus.</title>
        <authorList>
            <person name="de Vries R.P."/>
            <person name="Riley R."/>
            <person name="Wiebenga A."/>
            <person name="Aguilar-Osorio G."/>
            <person name="Amillis S."/>
            <person name="Uchima C.A."/>
            <person name="Anderluh G."/>
            <person name="Asadollahi M."/>
            <person name="Askin M."/>
            <person name="Barry K."/>
            <person name="Battaglia E."/>
            <person name="Bayram O."/>
            <person name="Benocci T."/>
            <person name="Braus-Stromeyer S.A."/>
            <person name="Caldana C."/>
            <person name="Canovas D."/>
            <person name="Cerqueira G.C."/>
            <person name="Chen F."/>
            <person name="Chen W."/>
            <person name="Choi C."/>
            <person name="Clum A."/>
            <person name="Dos Santos R.A."/>
            <person name="Damasio A.R."/>
            <person name="Diallinas G."/>
            <person name="Emri T."/>
            <person name="Fekete E."/>
            <person name="Flipphi M."/>
            <person name="Freyberg S."/>
            <person name="Gallo A."/>
            <person name="Gournas C."/>
            <person name="Habgood R."/>
            <person name="Hainaut M."/>
            <person name="Harispe M.L."/>
            <person name="Henrissat B."/>
            <person name="Hilden K.S."/>
            <person name="Hope R."/>
            <person name="Hossain A."/>
            <person name="Karabika E."/>
            <person name="Karaffa L."/>
            <person name="Karanyi Z."/>
            <person name="Krasevec N."/>
            <person name="Kuo A."/>
            <person name="Kusch H."/>
            <person name="LaButti K."/>
            <person name="Lagendijk E.L."/>
            <person name="Lapidus A."/>
            <person name="Levasseur A."/>
            <person name="Lindquist E."/>
            <person name="Lipzen A."/>
            <person name="Logrieco A.F."/>
            <person name="MacCabe A."/>
            <person name="Maekelae M.R."/>
            <person name="Malavazi I."/>
            <person name="Melin P."/>
            <person name="Meyer V."/>
            <person name="Mielnichuk N."/>
            <person name="Miskei M."/>
            <person name="Molnar A.P."/>
            <person name="Mule G."/>
            <person name="Ngan C.Y."/>
            <person name="Orejas M."/>
            <person name="Orosz E."/>
            <person name="Ouedraogo J.P."/>
            <person name="Overkamp K.M."/>
            <person name="Park H.-S."/>
            <person name="Perrone G."/>
            <person name="Piumi F."/>
            <person name="Punt P.J."/>
            <person name="Ram A.F."/>
            <person name="Ramon A."/>
            <person name="Rauscher S."/>
            <person name="Record E."/>
            <person name="Riano-Pachon D.M."/>
            <person name="Robert V."/>
            <person name="Roehrig J."/>
            <person name="Ruller R."/>
            <person name="Salamov A."/>
            <person name="Salih N.S."/>
            <person name="Samson R.A."/>
            <person name="Sandor E."/>
            <person name="Sanguinetti M."/>
            <person name="Schuetze T."/>
            <person name="Sepcic K."/>
            <person name="Shelest E."/>
            <person name="Sherlock G."/>
            <person name="Sophianopoulou V."/>
            <person name="Squina F.M."/>
            <person name="Sun H."/>
            <person name="Susca A."/>
            <person name="Todd R.B."/>
            <person name="Tsang A."/>
            <person name="Unkles S.E."/>
            <person name="van de Wiele N."/>
            <person name="van Rossen-Uffink D."/>
            <person name="Oliveira J.V."/>
            <person name="Vesth T.C."/>
            <person name="Visser J."/>
            <person name="Yu J.-H."/>
            <person name="Zhou M."/>
            <person name="Andersen M.R."/>
            <person name="Archer D.B."/>
            <person name="Baker S.E."/>
            <person name="Benoit I."/>
            <person name="Brakhage A.A."/>
            <person name="Braus G.H."/>
            <person name="Fischer R."/>
            <person name="Frisvad J.C."/>
            <person name="Goldman G.H."/>
            <person name="Houbraken J."/>
            <person name="Oakley B."/>
            <person name="Pocsi I."/>
            <person name="Scazzocchio C."/>
            <person name="Seiboth B."/>
            <person name="vanKuyk P.A."/>
            <person name="Wortman J."/>
            <person name="Dyer P.S."/>
            <person name="Grigoriev I.V."/>
        </authorList>
    </citation>
    <scope>NUCLEOTIDE SEQUENCE [LARGE SCALE GENOMIC DNA]</scope>
    <source>
        <strain evidence="3">DTO 134E9</strain>
    </source>
</reference>
<accession>A0A1L9RKG8</accession>
<dbReference type="Proteomes" id="UP000184383">
    <property type="component" value="Unassembled WGS sequence"/>
</dbReference>
<protein>
    <submittedName>
        <fullName evidence="2">Uncharacterized protein</fullName>
    </submittedName>
</protein>
<dbReference type="GO" id="GO:0006801">
    <property type="term" value="P:superoxide metabolic process"/>
    <property type="evidence" value="ECO:0007669"/>
    <property type="project" value="InterPro"/>
</dbReference>
<proteinExistence type="predicted"/>
<dbReference type="VEuPathDB" id="FungiDB:ASPWEDRAFT_506345"/>
<dbReference type="GO" id="GO:0046872">
    <property type="term" value="F:metal ion binding"/>
    <property type="evidence" value="ECO:0007669"/>
    <property type="project" value="InterPro"/>
</dbReference>
<organism evidence="2 3">
    <name type="scientific">Aspergillus wentii DTO 134E9</name>
    <dbReference type="NCBI Taxonomy" id="1073089"/>
    <lineage>
        <taxon>Eukaryota</taxon>
        <taxon>Fungi</taxon>
        <taxon>Dikarya</taxon>
        <taxon>Ascomycota</taxon>
        <taxon>Pezizomycotina</taxon>
        <taxon>Eurotiomycetes</taxon>
        <taxon>Eurotiomycetidae</taxon>
        <taxon>Eurotiales</taxon>
        <taxon>Aspergillaceae</taxon>
        <taxon>Aspergillus</taxon>
        <taxon>Aspergillus subgen. Cremei</taxon>
    </lineage>
</organism>